<comment type="caution">
    <text evidence="2">The sequence shown here is derived from an EMBL/GenBank/DDBJ whole genome shotgun (WGS) entry which is preliminary data.</text>
</comment>
<reference evidence="2 3" key="1">
    <citation type="submission" date="2011-12" db="EMBL/GenBank/DDBJ databases">
        <title>The Genome Sequence of Prevotella micans F0438.</title>
        <authorList>
            <consortium name="The Broad Institute Genome Sequencing Platform"/>
            <person name="Earl A."/>
            <person name="Ward D."/>
            <person name="Feldgarden M."/>
            <person name="Gevers D."/>
            <person name="Izard J."/>
            <person name="Baranova O.V."/>
            <person name="Blanton J.M."/>
            <person name="Wade W.G."/>
            <person name="Dewhirst F.E."/>
            <person name="Young S.K."/>
            <person name="Zeng Q."/>
            <person name="Gargeya S."/>
            <person name="Fitzgerald M."/>
            <person name="Haas B."/>
            <person name="Abouelleil A."/>
            <person name="Alvarado L."/>
            <person name="Arachchi H.M."/>
            <person name="Berlin A."/>
            <person name="Chapman S.B."/>
            <person name="Gearin G."/>
            <person name="Goldberg J."/>
            <person name="Griggs A."/>
            <person name="Gujja S."/>
            <person name="Hansen M."/>
            <person name="Heiman D."/>
            <person name="Howarth C."/>
            <person name="Larimer J."/>
            <person name="Lui A."/>
            <person name="MacDonald P.J.P."/>
            <person name="McCowen C."/>
            <person name="Montmayeur A."/>
            <person name="Murphy C."/>
            <person name="Neiman D."/>
            <person name="Pearson M."/>
            <person name="Priest M."/>
            <person name="Roberts A."/>
            <person name="Saif S."/>
            <person name="Shea T."/>
            <person name="Sisk P."/>
            <person name="Stolte C."/>
            <person name="Sykes S."/>
            <person name="Wortman J."/>
            <person name="Nusbaum C."/>
            <person name="Birren B."/>
        </authorList>
    </citation>
    <scope>NUCLEOTIDE SEQUENCE [LARGE SCALE GENOMIC DNA]</scope>
    <source>
        <strain evidence="2 3">F0438</strain>
    </source>
</reference>
<proteinExistence type="predicted"/>
<dbReference type="Proteomes" id="UP000016023">
    <property type="component" value="Unassembled WGS sequence"/>
</dbReference>
<feature type="compositionally biased region" description="Polar residues" evidence="1">
    <location>
        <begin position="28"/>
        <end position="45"/>
    </location>
</feature>
<dbReference type="AlphaFoldDB" id="H1Q272"/>
<feature type="region of interest" description="Disordered" evidence="1">
    <location>
        <begin position="28"/>
        <end position="57"/>
    </location>
</feature>
<name>H1Q272_9BACT</name>
<evidence type="ECO:0000313" key="3">
    <source>
        <dbReference type="Proteomes" id="UP000016023"/>
    </source>
</evidence>
<dbReference type="HOGENOM" id="CLU_196044_0_0_10"/>
<evidence type="ECO:0000313" key="2">
    <source>
        <dbReference type="EMBL" id="EHO71142.1"/>
    </source>
</evidence>
<dbReference type="PATRIC" id="fig|883158.3.peg.1019"/>
<protein>
    <submittedName>
        <fullName evidence="2">Uncharacterized protein</fullName>
    </submittedName>
</protein>
<accession>H1Q272</accession>
<sequence>MFRKQPYVRPAIEVIHILLDREFMQTSFHSQHNPGQHGTGPSNGKQVWFDEDEDEEE</sequence>
<gene>
    <name evidence="2" type="ORF">HMPREF9140_01010</name>
</gene>
<evidence type="ECO:0000256" key="1">
    <source>
        <dbReference type="SAM" id="MobiDB-lite"/>
    </source>
</evidence>
<organism evidence="2 3">
    <name type="scientific">Prevotella micans F0438</name>
    <dbReference type="NCBI Taxonomy" id="883158"/>
    <lineage>
        <taxon>Bacteria</taxon>
        <taxon>Pseudomonadati</taxon>
        <taxon>Bacteroidota</taxon>
        <taxon>Bacteroidia</taxon>
        <taxon>Bacteroidales</taxon>
        <taxon>Prevotellaceae</taxon>
        <taxon>Prevotella</taxon>
    </lineage>
</organism>
<keyword evidence="3" id="KW-1185">Reference proteome</keyword>
<dbReference type="EMBL" id="AGWK01000029">
    <property type="protein sequence ID" value="EHO71142.1"/>
    <property type="molecule type" value="Genomic_DNA"/>
</dbReference>